<comment type="caution">
    <text evidence="1">The sequence shown here is derived from an EMBL/GenBank/DDBJ whole genome shotgun (WGS) entry which is preliminary data.</text>
</comment>
<sequence>MYFPVVDEHDGRASYHRHLVTAEVLLDRVLAARAAGLRAMAPALDYAAEARAMVQPPRDLFHPATLEYRRWYDDDGNVRPQPLTQEALTAQMVDAGLPVEQARDRAVHRSHALPAVDQLWLIDRRNTPLDQRPLNQAEFRALIEAIEGAYQAPASAPHLSNANRQIALRVAAMLGVLLDEYVASPFSIAALNEAFSENHLEHLRQTIETSRQAESASGVLAGPQAWFAAKAARMRAEHQVGLAMSPSAFQAMRLSGRPVVIVVGGKLRTFMDGWSRGRISSSVAYVTPKTASAG</sequence>
<protein>
    <submittedName>
        <fullName evidence="1">Uncharacterized protein</fullName>
    </submittedName>
</protein>
<dbReference type="RefSeq" id="WP_377319491.1">
    <property type="nucleotide sequence ID" value="NZ_JBHSNF010000002.1"/>
</dbReference>
<accession>A0ABW0QQT7</accession>
<keyword evidence="2" id="KW-1185">Reference proteome</keyword>
<dbReference type="EMBL" id="JBHSNF010000002">
    <property type="protein sequence ID" value="MFC5525932.1"/>
    <property type="molecule type" value="Genomic_DNA"/>
</dbReference>
<gene>
    <name evidence="1" type="ORF">ACFPPA_09280</name>
</gene>
<organism evidence="1 2">
    <name type="scientific">Rhodanobacter ginsengisoli</name>
    <dbReference type="NCBI Taxonomy" id="418646"/>
    <lineage>
        <taxon>Bacteria</taxon>
        <taxon>Pseudomonadati</taxon>
        <taxon>Pseudomonadota</taxon>
        <taxon>Gammaproteobacteria</taxon>
        <taxon>Lysobacterales</taxon>
        <taxon>Rhodanobacteraceae</taxon>
        <taxon>Rhodanobacter</taxon>
    </lineage>
</organism>
<name>A0ABW0QQT7_9GAMM</name>
<evidence type="ECO:0000313" key="1">
    <source>
        <dbReference type="EMBL" id="MFC5525932.1"/>
    </source>
</evidence>
<proteinExistence type="predicted"/>
<evidence type="ECO:0000313" key="2">
    <source>
        <dbReference type="Proteomes" id="UP001596114"/>
    </source>
</evidence>
<dbReference type="Proteomes" id="UP001596114">
    <property type="component" value="Unassembled WGS sequence"/>
</dbReference>
<reference evidence="2" key="1">
    <citation type="journal article" date="2019" name="Int. J. Syst. Evol. Microbiol.">
        <title>The Global Catalogue of Microorganisms (GCM) 10K type strain sequencing project: providing services to taxonomists for standard genome sequencing and annotation.</title>
        <authorList>
            <consortium name="The Broad Institute Genomics Platform"/>
            <consortium name="The Broad Institute Genome Sequencing Center for Infectious Disease"/>
            <person name="Wu L."/>
            <person name="Ma J."/>
        </authorList>
    </citation>
    <scope>NUCLEOTIDE SEQUENCE [LARGE SCALE GENOMIC DNA]</scope>
    <source>
        <strain evidence="2">CGMCC 1.16619</strain>
    </source>
</reference>